<keyword evidence="2" id="KW-1185">Reference proteome</keyword>
<gene>
    <name evidence="1" type="ORF">SEA_SUPERGREY_51</name>
</gene>
<evidence type="ECO:0000313" key="1">
    <source>
        <dbReference type="EMBL" id="APC43546.1"/>
    </source>
</evidence>
<proteinExistence type="predicted"/>
<accession>A0A1J0GPT9</accession>
<protein>
    <submittedName>
        <fullName evidence="1">Uncharacterized protein</fullName>
    </submittedName>
</protein>
<name>A0A1J0GPT9_9CAUD</name>
<dbReference type="EMBL" id="KX808131">
    <property type="protein sequence ID" value="APC43546.1"/>
    <property type="molecule type" value="Genomic_DNA"/>
</dbReference>
<organism evidence="1 2">
    <name type="scientific">Mycobacterium phage SuperGrey</name>
    <dbReference type="NCBI Taxonomy" id="1913038"/>
    <lineage>
        <taxon>Viruses</taxon>
        <taxon>Duplodnaviria</taxon>
        <taxon>Heunggongvirae</taxon>
        <taxon>Uroviricota</taxon>
        <taxon>Caudoviricetes</taxon>
        <taxon>Gracegardnervirinae</taxon>
        <taxon>Cheoctovirus</taxon>
        <taxon>Cheoctovirus supergrey</taxon>
    </lineage>
</organism>
<dbReference type="Proteomes" id="UP000222555">
    <property type="component" value="Genome"/>
</dbReference>
<evidence type="ECO:0000313" key="2">
    <source>
        <dbReference type="Proteomes" id="UP000222555"/>
    </source>
</evidence>
<reference evidence="2" key="1">
    <citation type="submission" date="2016-08" db="EMBL/GenBank/DDBJ databases">
        <authorList>
            <person name="Seilhamer J.J."/>
        </authorList>
    </citation>
    <scope>NUCLEOTIDE SEQUENCE [LARGE SCALE GENOMIC DNA]</scope>
</reference>
<sequence>MTYTADDFRKAADLIERIYPDFDLTVADLRVRADRMEAAFRKDGQVDELASLIVSVARTTAYAILTDGRWKRVEDA</sequence>